<dbReference type="PANTHER" id="PTHR43756">
    <property type="entry name" value="CHOLINE MONOOXYGENASE, CHLOROPLASTIC"/>
    <property type="match status" value="1"/>
</dbReference>
<proteinExistence type="inferred from homology"/>
<dbReference type="InterPro" id="IPR017941">
    <property type="entry name" value="Rieske_2Fe-2S"/>
</dbReference>
<comment type="caution">
    <text evidence="10">The sequence shown here is derived from an EMBL/GenBank/DDBJ whole genome shotgun (WGS) entry which is preliminary data.</text>
</comment>
<evidence type="ECO:0000256" key="5">
    <source>
        <dbReference type="ARBA" id="ARBA00023002"/>
    </source>
</evidence>
<dbReference type="PRINTS" id="PR00090">
    <property type="entry name" value="RNGDIOXGNASE"/>
</dbReference>
<evidence type="ECO:0000256" key="2">
    <source>
        <dbReference type="ARBA" id="ARBA00022714"/>
    </source>
</evidence>
<evidence type="ECO:0000313" key="11">
    <source>
        <dbReference type="Proteomes" id="UP000613011"/>
    </source>
</evidence>
<dbReference type="PROSITE" id="PS00570">
    <property type="entry name" value="RING_HYDROXYL_ALPHA"/>
    <property type="match status" value="1"/>
</dbReference>
<dbReference type="InterPro" id="IPR015879">
    <property type="entry name" value="Ring_hydroxy_dOase_asu_C_dom"/>
</dbReference>
<dbReference type="SUPFAM" id="SSF55961">
    <property type="entry name" value="Bet v1-like"/>
    <property type="match status" value="1"/>
</dbReference>
<dbReference type="GO" id="GO:0051213">
    <property type="term" value="F:dioxygenase activity"/>
    <property type="evidence" value="ECO:0007669"/>
    <property type="project" value="UniProtKB-KW"/>
</dbReference>
<dbReference type="PANTHER" id="PTHR43756:SF1">
    <property type="entry name" value="3-PHENYLPROPIONATE_CINNAMIC ACID DIOXYGENASE SUBUNIT ALPHA"/>
    <property type="match status" value="1"/>
</dbReference>
<keyword evidence="3" id="KW-0479">Metal-binding</keyword>
<evidence type="ECO:0000256" key="3">
    <source>
        <dbReference type="ARBA" id="ARBA00022723"/>
    </source>
</evidence>
<evidence type="ECO:0000256" key="7">
    <source>
        <dbReference type="ARBA" id="ARBA00023014"/>
    </source>
</evidence>
<evidence type="ECO:0000256" key="8">
    <source>
        <dbReference type="ARBA" id="ARBA00023027"/>
    </source>
</evidence>
<keyword evidence="2" id="KW-0001">2Fe-2S</keyword>
<gene>
    <name evidence="10" type="ORF">JI739_16265</name>
</gene>
<keyword evidence="7" id="KW-0411">Iron-sulfur</keyword>
<dbReference type="AlphaFoldDB" id="A0A936ZVI2"/>
<dbReference type="GO" id="GO:0005506">
    <property type="term" value="F:iron ion binding"/>
    <property type="evidence" value="ECO:0007669"/>
    <property type="project" value="InterPro"/>
</dbReference>
<comment type="similarity">
    <text evidence="1">Belongs to the bacterial ring-hydroxylating dioxygenase alpha subunit family.</text>
</comment>
<keyword evidence="6" id="KW-0408">Iron</keyword>
<reference evidence="10" key="1">
    <citation type="submission" date="2021-01" db="EMBL/GenBank/DDBJ databases">
        <title>Ramlibacter sp. strain AW1 16S ribosomal RNA gene Genome sequencing and assembly.</title>
        <authorList>
            <person name="Kang M."/>
        </authorList>
    </citation>
    <scope>NUCLEOTIDE SEQUENCE</scope>
    <source>
        <strain evidence="10">AW1</strain>
    </source>
</reference>
<dbReference type="SUPFAM" id="SSF50022">
    <property type="entry name" value="ISP domain"/>
    <property type="match status" value="1"/>
</dbReference>
<dbReference type="InterPro" id="IPR036922">
    <property type="entry name" value="Rieske_2Fe-2S_sf"/>
</dbReference>
<keyword evidence="8" id="KW-0520">NAD</keyword>
<dbReference type="RefSeq" id="WP_201684985.1">
    <property type="nucleotide sequence ID" value="NZ_JAEQNA010000006.1"/>
</dbReference>
<dbReference type="Gene3D" id="3.90.380.10">
    <property type="entry name" value="Naphthalene 1,2-dioxygenase Alpha Subunit, Chain A, domain 1"/>
    <property type="match status" value="1"/>
</dbReference>
<dbReference type="EMBL" id="JAEQNA010000006">
    <property type="protein sequence ID" value="MBL0421905.1"/>
    <property type="molecule type" value="Genomic_DNA"/>
</dbReference>
<evidence type="ECO:0000256" key="4">
    <source>
        <dbReference type="ARBA" id="ARBA00022964"/>
    </source>
</evidence>
<dbReference type="Gene3D" id="2.102.10.10">
    <property type="entry name" value="Rieske [2Fe-2S] iron-sulphur domain"/>
    <property type="match status" value="1"/>
</dbReference>
<evidence type="ECO:0000256" key="1">
    <source>
        <dbReference type="ARBA" id="ARBA00008751"/>
    </source>
</evidence>
<dbReference type="Proteomes" id="UP000613011">
    <property type="component" value="Unassembled WGS sequence"/>
</dbReference>
<feature type="domain" description="Rieske" evidence="9">
    <location>
        <begin position="41"/>
        <end position="156"/>
    </location>
</feature>
<evidence type="ECO:0000256" key="6">
    <source>
        <dbReference type="ARBA" id="ARBA00023004"/>
    </source>
</evidence>
<evidence type="ECO:0000313" key="10">
    <source>
        <dbReference type="EMBL" id="MBL0421905.1"/>
    </source>
</evidence>
<organism evidence="10 11">
    <name type="scientific">Ramlibacter aurantiacus</name>
    <dbReference type="NCBI Taxonomy" id="2801330"/>
    <lineage>
        <taxon>Bacteria</taxon>
        <taxon>Pseudomonadati</taxon>
        <taxon>Pseudomonadota</taxon>
        <taxon>Betaproteobacteria</taxon>
        <taxon>Burkholderiales</taxon>
        <taxon>Comamonadaceae</taxon>
        <taxon>Ramlibacter</taxon>
    </lineage>
</organism>
<keyword evidence="5" id="KW-0560">Oxidoreductase</keyword>
<dbReference type="InterPro" id="IPR015881">
    <property type="entry name" value="ARHD_Rieske_2Fe_2S"/>
</dbReference>
<dbReference type="InterPro" id="IPR001663">
    <property type="entry name" value="Rng_hydr_dOase-A"/>
</dbReference>
<accession>A0A936ZVI2</accession>
<sequence length="418" mass="47845">MRTFEDLRWPAADMTRIPFAAYRERAIYEQEQERIFRGRTWNYLALEAEVPDPGSYVTSYLGDTPVVVSRDADGQLHAFVNRCAHRGAIVRREAQGQANEHVCCYHQWTYNLQGDLIAVPFRRGVKGKGGLPPDFDTARHSLRKLRVQSYSGAIFGTLSPDVEPLEDYLDEPMCAQLERLLHKPVRVLGYQRQVVHGNWKLYADNLRDPNHGGLLHMFQITFGIARLSNWGGARMDRRHRHNISFTAESTATLGKDDYQQTSRGDGQIKLENAAMLHYRPEFPDPMSLSIMSIFPNVVFHQIGNSLATRQIRTRSESEFEIYWTYYGYPDDDESMTEHRLQQANLAGPGGYISMEDGEAIELVHKALVREQDAYSFVEIGGRGEPADQDTLVTEVPMRGFWMAWRELMSTPSTPQERP</sequence>
<keyword evidence="11" id="KW-1185">Reference proteome</keyword>
<name>A0A936ZVI2_9BURK</name>
<dbReference type="PROSITE" id="PS51296">
    <property type="entry name" value="RIESKE"/>
    <property type="match status" value="1"/>
</dbReference>
<evidence type="ECO:0000259" key="9">
    <source>
        <dbReference type="PROSITE" id="PS51296"/>
    </source>
</evidence>
<dbReference type="Pfam" id="PF00848">
    <property type="entry name" value="Ring_hydroxyl_A"/>
    <property type="match status" value="1"/>
</dbReference>
<keyword evidence="4" id="KW-0223">Dioxygenase</keyword>
<protein>
    <submittedName>
        <fullName evidence="10">Rieske 2Fe-2S domain-containing protein</fullName>
    </submittedName>
</protein>
<dbReference type="GO" id="GO:0051537">
    <property type="term" value="F:2 iron, 2 sulfur cluster binding"/>
    <property type="evidence" value="ECO:0007669"/>
    <property type="project" value="UniProtKB-KW"/>
</dbReference>
<dbReference type="Pfam" id="PF00355">
    <property type="entry name" value="Rieske"/>
    <property type="match status" value="1"/>
</dbReference>